<accession>A0A815NKP2</accession>
<comment type="caution">
    <text evidence="2">The sequence shown here is derived from an EMBL/GenBank/DDBJ whole genome shotgun (WGS) entry which is preliminary data.</text>
</comment>
<keyword evidence="5" id="KW-1185">Reference proteome</keyword>
<name>A0A815NKP2_9BILA</name>
<evidence type="ECO:0000313" key="4">
    <source>
        <dbReference type="EMBL" id="CAF4315006.1"/>
    </source>
</evidence>
<dbReference type="Proteomes" id="UP000663829">
    <property type="component" value="Unassembled WGS sequence"/>
</dbReference>
<reference evidence="2" key="1">
    <citation type="submission" date="2021-02" db="EMBL/GenBank/DDBJ databases">
        <authorList>
            <person name="Nowell W R."/>
        </authorList>
    </citation>
    <scope>NUCLEOTIDE SEQUENCE</scope>
</reference>
<dbReference type="EMBL" id="CAJOBC010084293">
    <property type="protein sequence ID" value="CAF4315006.1"/>
    <property type="molecule type" value="Genomic_DNA"/>
</dbReference>
<evidence type="ECO:0000313" key="5">
    <source>
        <dbReference type="Proteomes" id="UP000663829"/>
    </source>
</evidence>
<protein>
    <submittedName>
        <fullName evidence="2">Uncharacterized protein</fullName>
    </submittedName>
</protein>
<sequence length="131" mass="14491">MSDSKNLAKTGWKILAFGRGQHLADKAKVYLDSLGYQTTVLSLADDPESDQKLIDALKKDQFDAVSVGGGINGYDKSYNPDFNQLMWFNRLVNIIHENSPKSTKLIFVTSPDDIDAGVRRILGEKNALSTN</sequence>
<organism evidence="2 5">
    <name type="scientific">Didymodactylos carnosus</name>
    <dbReference type="NCBI Taxonomy" id="1234261"/>
    <lineage>
        <taxon>Eukaryota</taxon>
        <taxon>Metazoa</taxon>
        <taxon>Spiralia</taxon>
        <taxon>Gnathifera</taxon>
        <taxon>Rotifera</taxon>
        <taxon>Eurotatoria</taxon>
        <taxon>Bdelloidea</taxon>
        <taxon>Philodinida</taxon>
        <taxon>Philodinidae</taxon>
        <taxon>Didymodactylos</taxon>
    </lineage>
</organism>
<dbReference type="EMBL" id="CAJNOQ010018852">
    <property type="protein sequence ID" value="CAF1437785.1"/>
    <property type="molecule type" value="Genomic_DNA"/>
</dbReference>
<dbReference type="EMBL" id="CAJOBA010041179">
    <property type="protein sequence ID" value="CAF4108627.1"/>
    <property type="molecule type" value="Genomic_DNA"/>
</dbReference>
<dbReference type="Proteomes" id="UP000681722">
    <property type="component" value="Unassembled WGS sequence"/>
</dbReference>
<gene>
    <name evidence="2" type="ORF">GPM918_LOCUS34264</name>
    <name evidence="1" type="ORF">OVA965_LOCUS28591</name>
    <name evidence="4" type="ORF">SRO942_LOCUS34961</name>
    <name evidence="3" type="ORF">TMI583_LOCUS29338</name>
</gene>
<dbReference type="Proteomes" id="UP000677228">
    <property type="component" value="Unassembled WGS sequence"/>
</dbReference>
<evidence type="ECO:0000313" key="3">
    <source>
        <dbReference type="EMBL" id="CAF4108627.1"/>
    </source>
</evidence>
<dbReference type="AlphaFoldDB" id="A0A815NKP2"/>
<dbReference type="Proteomes" id="UP000682733">
    <property type="component" value="Unassembled WGS sequence"/>
</dbReference>
<evidence type="ECO:0000313" key="2">
    <source>
        <dbReference type="EMBL" id="CAF1437785.1"/>
    </source>
</evidence>
<proteinExistence type="predicted"/>
<evidence type="ECO:0000313" key="1">
    <source>
        <dbReference type="EMBL" id="CAF1302282.1"/>
    </source>
</evidence>
<dbReference type="OrthoDB" id="9975078at2759"/>
<dbReference type="EMBL" id="CAJNOK010019604">
    <property type="protein sequence ID" value="CAF1302282.1"/>
    <property type="molecule type" value="Genomic_DNA"/>
</dbReference>